<feature type="domain" description="Rit1 N-terminal" evidence="3">
    <location>
        <begin position="27"/>
        <end position="290"/>
    </location>
</feature>
<gene>
    <name evidence="4" type="ORF">NLI96_g409</name>
</gene>
<dbReference type="EMBL" id="JANAWD010000006">
    <property type="protein sequence ID" value="KAJ3491862.1"/>
    <property type="molecule type" value="Genomic_DNA"/>
</dbReference>
<protein>
    <recommendedName>
        <fullName evidence="6">Initiator tRNA phosphoribosyl transferase</fullName>
    </recommendedName>
</protein>
<reference evidence="4" key="1">
    <citation type="submission" date="2022-07" db="EMBL/GenBank/DDBJ databases">
        <title>Genome Sequence of Physisporinus lineatus.</title>
        <authorList>
            <person name="Buettner E."/>
        </authorList>
    </citation>
    <scope>NUCLEOTIDE SEQUENCE</scope>
    <source>
        <strain evidence="4">VT162</strain>
    </source>
</reference>
<dbReference type="Pfam" id="PF17184">
    <property type="entry name" value="Rit1_C"/>
    <property type="match status" value="1"/>
</dbReference>
<organism evidence="4 5">
    <name type="scientific">Meripilus lineatus</name>
    <dbReference type="NCBI Taxonomy" id="2056292"/>
    <lineage>
        <taxon>Eukaryota</taxon>
        <taxon>Fungi</taxon>
        <taxon>Dikarya</taxon>
        <taxon>Basidiomycota</taxon>
        <taxon>Agaricomycotina</taxon>
        <taxon>Agaricomycetes</taxon>
        <taxon>Polyporales</taxon>
        <taxon>Meripilaceae</taxon>
        <taxon>Meripilus</taxon>
    </lineage>
</organism>
<accession>A0AAD5YP00</accession>
<evidence type="ECO:0000256" key="1">
    <source>
        <dbReference type="SAM" id="MobiDB-lite"/>
    </source>
</evidence>
<comment type="caution">
    <text evidence="4">The sequence shown here is derived from an EMBL/GenBank/DDBJ whole genome shotgun (WGS) entry which is preliminary data.</text>
</comment>
<evidence type="ECO:0000259" key="2">
    <source>
        <dbReference type="Pfam" id="PF04179"/>
    </source>
</evidence>
<feature type="compositionally biased region" description="Basic and acidic residues" evidence="1">
    <location>
        <begin position="451"/>
        <end position="462"/>
    </location>
</feature>
<dbReference type="AlphaFoldDB" id="A0AAD5YP00"/>
<dbReference type="Proteomes" id="UP001212997">
    <property type="component" value="Unassembled WGS sequence"/>
</dbReference>
<dbReference type="InterPro" id="IPR033449">
    <property type="entry name" value="Rit1_N"/>
</dbReference>
<dbReference type="PIRSF" id="PIRSF007747">
    <property type="entry name" value="Ribosyl_Ptfrase"/>
    <property type="match status" value="1"/>
</dbReference>
<evidence type="ECO:0000313" key="4">
    <source>
        <dbReference type="EMBL" id="KAJ3491862.1"/>
    </source>
</evidence>
<dbReference type="InterPro" id="IPR007306">
    <property type="entry name" value="Rit1"/>
</dbReference>
<evidence type="ECO:0000259" key="3">
    <source>
        <dbReference type="Pfam" id="PF17184"/>
    </source>
</evidence>
<dbReference type="GO" id="GO:0019988">
    <property type="term" value="P:charged-tRNA amino acid modification"/>
    <property type="evidence" value="ECO:0007669"/>
    <property type="project" value="InterPro"/>
</dbReference>
<dbReference type="InterPro" id="IPR033421">
    <property type="entry name" value="Rit1_DUSP-like"/>
</dbReference>
<dbReference type="GO" id="GO:0005737">
    <property type="term" value="C:cytoplasm"/>
    <property type="evidence" value="ECO:0007669"/>
    <property type="project" value="TreeGrafter"/>
</dbReference>
<dbReference type="GO" id="GO:0043399">
    <property type="term" value="F:tRNA adenosine(64)-2'-O-ribosylphosphate transferase activity"/>
    <property type="evidence" value="ECO:0007669"/>
    <property type="project" value="InterPro"/>
</dbReference>
<evidence type="ECO:0008006" key="6">
    <source>
        <dbReference type="Google" id="ProtNLM"/>
    </source>
</evidence>
<dbReference type="Pfam" id="PF04179">
    <property type="entry name" value="Init_tRNA_PT"/>
    <property type="match status" value="1"/>
</dbReference>
<evidence type="ECO:0000313" key="5">
    <source>
        <dbReference type="Proteomes" id="UP001212997"/>
    </source>
</evidence>
<sequence>MALMFSSSRSSYEDNYTQARAATLAHLRRESLDVYNRLHSIAEDISFVETVRRTYPDLPILPNLRCGGWYVNPSLAHQDAAYFKSTDGHFNNWAFNLRRPNLHLLSIATQDSGFILVDSTRAGKRMPDALSKTVPIWCAVINRAVKKAFEKPSTWDEGLYCPPGSVSPQECSQIESRLDDWATSLLGSSYTLLNLPYPLRPLWITPSTSIFPSLPTPSEGSFLPIVCVSASKQIQEGLERRSSGFSYVQGSGDDHELWGEGLTPEIFWENKEVLLRADRTELSDVVKRLIGRQGIRPPIDWNVPPTPIERVGGRLLICSTSNVPCDFPIHVPGVEGRVSYVVVSEHGVPLPVDRKDILALELPSGKKGQIHFLQHVLPEAIPFIKKSLADDANLDGGSTGMRVNKQSIAKRLQWIISSRPEANPSRATLKRVNEYLLTPPDLRRRISGGHNTDRIADQREDL</sequence>
<dbReference type="PANTHER" id="PTHR31811:SF0">
    <property type="entry name" value="TRNA A64-2'-O-RIBOSYLPHOSPHATE TRANSFERASE"/>
    <property type="match status" value="1"/>
</dbReference>
<feature type="region of interest" description="Disordered" evidence="1">
    <location>
        <begin position="441"/>
        <end position="462"/>
    </location>
</feature>
<feature type="domain" description="Rit1 DUSP-like" evidence="2">
    <location>
        <begin position="400"/>
        <end position="436"/>
    </location>
</feature>
<keyword evidence="5" id="KW-1185">Reference proteome</keyword>
<proteinExistence type="predicted"/>
<dbReference type="PANTHER" id="PTHR31811">
    <property type="entry name" value="TRNA A64-2'-O-RIBOSYLPHOSPHATE TRANSFERASE"/>
    <property type="match status" value="1"/>
</dbReference>
<name>A0AAD5YP00_9APHY</name>